<dbReference type="Pfam" id="PF00078">
    <property type="entry name" value="RVT_1"/>
    <property type="match status" value="1"/>
</dbReference>
<feature type="region of interest" description="Disordered" evidence="1">
    <location>
        <begin position="564"/>
        <end position="583"/>
    </location>
</feature>
<dbReference type="PANTHER" id="PTHR33116:SF78">
    <property type="entry name" value="OS12G0587133 PROTEIN"/>
    <property type="match status" value="1"/>
</dbReference>
<accession>A0A2N9G8G1</accession>
<dbReference type="SUPFAM" id="SSF56672">
    <property type="entry name" value="DNA/RNA polymerases"/>
    <property type="match status" value="1"/>
</dbReference>
<protein>
    <recommendedName>
        <fullName evidence="2">Reverse transcriptase domain-containing protein</fullName>
    </recommendedName>
</protein>
<dbReference type="SUPFAM" id="SSF56219">
    <property type="entry name" value="DNase I-like"/>
    <property type="match status" value="1"/>
</dbReference>
<evidence type="ECO:0000313" key="3">
    <source>
        <dbReference type="EMBL" id="SPC95852.1"/>
    </source>
</evidence>
<dbReference type="PROSITE" id="PS50878">
    <property type="entry name" value="RT_POL"/>
    <property type="match status" value="1"/>
</dbReference>
<dbReference type="CDD" id="cd01650">
    <property type="entry name" value="RT_nLTR_like"/>
    <property type="match status" value="1"/>
</dbReference>
<dbReference type="InterPro" id="IPR036691">
    <property type="entry name" value="Endo/exonu/phosph_ase_sf"/>
</dbReference>
<dbReference type="Gene3D" id="3.60.10.10">
    <property type="entry name" value="Endonuclease/exonuclease/phosphatase"/>
    <property type="match status" value="1"/>
</dbReference>
<sequence length="1499" mass="169777">MGHRRSFRIESKQFDIALEGGGSFQIKITERGKRHTVSILLGRDGARWLAKCVDENVMRVEDPSFIRTYRESEQGFVITRHGNDNGRYLEVVVYGKGGLKGRLVIPEGRDQGGWRGFGAELRILLDSEQQPNRSNAIKPKMGMDKNAEKGAQIGRETVENVNRSIDNGSRHNWRQILFPCGENNDMQKRQELDTRKEAGTEQSLGFGAKISDVVNVGKELFLNLKIRLTCGPDGQWHATWAGLAGTAPEIEQEKPRGTQTQQSKSNKPKQIWQPRGPRSETQNNNGPPKIQADRHPKPIFTRDPLTHTSFELGESSGTCELHNAESSIETAPLKPTPIATEVQPPSVSTAPAKNPHALSPSVTPVKGALDLVEAESTQPLEGETFSVRFGDFEEGNIGNVAHAWGTSSEWYIELRDGQRLCLLMELVPPAAPNAMENQDTDDDILSLLDWYDSGELYAGGVQDEDGILFIANFAHQDDDDVGSMRAHCLPQEGEMEPLSVSPLAVAPPQADEVHKIEGHGSTNGVSQWVDENLKAFGELVGTSFEGYEEEVIALLVSIEARRNQHQPPTCDNRSARKKGTKGSRELKGLISSINYDSRAIKVAGGILLMWDRRVVEKLDEAVGHFSVSCKFRNVTNQQEWAFSGVYGPNADNERRLMWDELSGINHWWEVPWCVGGDFNVIRFPSERLGATGYSSAMFDFSDFISLHGLVDMPLEGGAFSWSNNRSNASMSRIDRFLFNTEWEGHYSKIEQKRLCRLLSDHFPIMLTCGHVTQGRRPFRFENMWMKAQDFMDNMERWWGSYQFSGTPSFILAKKLRALKTDLKKWNEEEFGNVTVKKLRLLQELHDLDSIAEHRPWTDAEKIKLDQLRTDLEQNTLLDEISWRQKSRVLWLKEGDKNSKFFHHMANSHRRANRIGSLYVNNESTSDQAIIQDHIVDFYTKPISLVGSVYKIIAKVLANRMRLVLGKVISDSQNAFVKGRQILDSVLIANECLDSRLKSGTPGILCKLDLEKAYDHVNWAFLLYVLRRCGFSNKWRNWIYYCISTVRFSVLVNGSSCGFFGSSRGVRQGDPLSPLLFVLIMEAMSRMMDKAIIGSLLSGFTVGTEESSTLQVSHLLFADDTLIFCAAEPNQILNLRYLLTWFEAISGLKVNLAKSELVPVGDVPHIEDLAAILECRNASLPLKYLGLPLGAKFKAQTIWDGVLEIMERRLAGWKRMYLSKGGRLTLIKSTLSNLPTYFLSLFPIPVSVAQYLRLERVDNFDSGMIFGVGKLFFVRPMPNLYRIARNKDALVATHLQVKGSGVDTIYWMPKTQKGFQVSSYYRVLTRRGVCCFPWRSIWKSKAPSRVCFFVWVASLGKILTADNLQRRNIIMVSWCCLCKINGETADHVLLHCPYAKEVWDMVFGMFGVHWVMPRKTIDLLACWQGSFGRHQHFEIWKCIPHCLMWCLWRERNSRSFEGIEKNVADLKLLVLRTLFEWVSASCHFPCTTFLEFLDLCSFQV</sequence>
<evidence type="ECO:0000256" key="1">
    <source>
        <dbReference type="SAM" id="MobiDB-lite"/>
    </source>
</evidence>
<dbReference type="EMBL" id="OIVN01001612">
    <property type="protein sequence ID" value="SPC95852.1"/>
    <property type="molecule type" value="Genomic_DNA"/>
</dbReference>
<proteinExistence type="predicted"/>
<dbReference type="InterPro" id="IPR000477">
    <property type="entry name" value="RT_dom"/>
</dbReference>
<dbReference type="InterPro" id="IPR043502">
    <property type="entry name" value="DNA/RNA_pol_sf"/>
</dbReference>
<dbReference type="InterPro" id="IPR026960">
    <property type="entry name" value="RVT-Znf"/>
</dbReference>
<reference evidence="3" key="1">
    <citation type="submission" date="2018-02" db="EMBL/GenBank/DDBJ databases">
        <authorList>
            <person name="Cohen D.B."/>
            <person name="Kent A.D."/>
        </authorList>
    </citation>
    <scope>NUCLEOTIDE SEQUENCE</scope>
</reference>
<feature type="domain" description="Reverse transcriptase" evidence="2">
    <location>
        <begin position="933"/>
        <end position="1188"/>
    </location>
</feature>
<organism evidence="3">
    <name type="scientific">Fagus sylvatica</name>
    <name type="common">Beechnut</name>
    <dbReference type="NCBI Taxonomy" id="28930"/>
    <lineage>
        <taxon>Eukaryota</taxon>
        <taxon>Viridiplantae</taxon>
        <taxon>Streptophyta</taxon>
        <taxon>Embryophyta</taxon>
        <taxon>Tracheophyta</taxon>
        <taxon>Spermatophyta</taxon>
        <taxon>Magnoliopsida</taxon>
        <taxon>eudicotyledons</taxon>
        <taxon>Gunneridae</taxon>
        <taxon>Pentapetalae</taxon>
        <taxon>rosids</taxon>
        <taxon>fabids</taxon>
        <taxon>Fagales</taxon>
        <taxon>Fagaceae</taxon>
        <taxon>Fagus</taxon>
    </lineage>
</organism>
<dbReference type="Pfam" id="PF13966">
    <property type="entry name" value="zf-RVT"/>
    <property type="match status" value="1"/>
</dbReference>
<gene>
    <name evidence="3" type="ORF">FSB_LOCUS23734</name>
</gene>
<name>A0A2N9G8G1_FAGSY</name>
<feature type="region of interest" description="Disordered" evidence="1">
    <location>
        <begin position="252"/>
        <end position="313"/>
    </location>
</feature>
<evidence type="ECO:0000259" key="2">
    <source>
        <dbReference type="PROSITE" id="PS50878"/>
    </source>
</evidence>
<dbReference type="PANTHER" id="PTHR33116">
    <property type="entry name" value="REVERSE TRANSCRIPTASE ZINC-BINDING DOMAIN-CONTAINING PROTEIN-RELATED-RELATED"/>
    <property type="match status" value="1"/>
</dbReference>